<dbReference type="GO" id="GO:0060090">
    <property type="term" value="F:molecular adaptor activity"/>
    <property type="evidence" value="ECO:0007669"/>
    <property type="project" value="InterPro"/>
</dbReference>
<keyword evidence="3" id="KW-0175">Coiled coil</keyword>
<evidence type="ECO:0000256" key="5">
    <source>
        <dbReference type="SAM" id="MobiDB-lite"/>
    </source>
</evidence>
<dbReference type="GO" id="GO:0007165">
    <property type="term" value="P:signal transduction"/>
    <property type="evidence" value="ECO:0007669"/>
    <property type="project" value="InterPro"/>
</dbReference>
<dbReference type="PANTHER" id="PTHR44981:SF1">
    <property type="entry name" value="A-KINASE ANCHOR PROTEIN 9"/>
    <property type="match status" value="1"/>
</dbReference>
<name>A0AAV6ZC80_ENGPU</name>
<proteinExistence type="predicted"/>
<reference evidence="6" key="1">
    <citation type="thesis" date="2020" institute="ProQuest LLC" country="789 East Eisenhower Parkway, Ann Arbor, MI, USA">
        <title>Comparative Genomics and Chromosome Evolution.</title>
        <authorList>
            <person name="Mudd A.B."/>
        </authorList>
    </citation>
    <scope>NUCLEOTIDE SEQUENCE</scope>
    <source>
        <strain evidence="6">237g6f4</strain>
        <tissue evidence="6">Blood</tissue>
    </source>
</reference>
<evidence type="ECO:0000256" key="4">
    <source>
        <dbReference type="ARBA" id="ARBA00023212"/>
    </source>
</evidence>
<organism evidence="6 7">
    <name type="scientific">Engystomops pustulosus</name>
    <name type="common">Tungara frog</name>
    <name type="synonym">Physalaemus pustulosus</name>
    <dbReference type="NCBI Taxonomy" id="76066"/>
    <lineage>
        <taxon>Eukaryota</taxon>
        <taxon>Metazoa</taxon>
        <taxon>Chordata</taxon>
        <taxon>Craniata</taxon>
        <taxon>Vertebrata</taxon>
        <taxon>Euteleostomi</taxon>
        <taxon>Amphibia</taxon>
        <taxon>Batrachia</taxon>
        <taxon>Anura</taxon>
        <taxon>Neobatrachia</taxon>
        <taxon>Hyloidea</taxon>
        <taxon>Leptodactylidae</taxon>
        <taxon>Leiuperinae</taxon>
        <taxon>Engystomops</taxon>
    </lineage>
</organism>
<dbReference type="GO" id="GO:0060307">
    <property type="term" value="P:regulation of ventricular cardiac muscle cell membrane repolarization"/>
    <property type="evidence" value="ECO:0007669"/>
    <property type="project" value="TreeGrafter"/>
</dbReference>
<feature type="region of interest" description="Disordered" evidence="5">
    <location>
        <begin position="14"/>
        <end position="43"/>
    </location>
</feature>
<accession>A0AAV6ZC80</accession>
<dbReference type="GO" id="GO:0097060">
    <property type="term" value="C:synaptic membrane"/>
    <property type="evidence" value="ECO:0007669"/>
    <property type="project" value="TreeGrafter"/>
</dbReference>
<keyword evidence="2" id="KW-0963">Cytoplasm</keyword>
<keyword evidence="4" id="KW-0206">Cytoskeleton</keyword>
<feature type="compositionally biased region" description="Polar residues" evidence="5">
    <location>
        <begin position="55"/>
        <end position="79"/>
    </location>
</feature>
<feature type="compositionally biased region" description="Polar residues" evidence="5">
    <location>
        <begin position="16"/>
        <end position="29"/>
    </location>
</feature>
<keyword evidence="7" id="KW-1185">Reference proteome</keyword>
<dbReference type="GO" id="GO:0015459">
    <property type="term" value="F:potassium channel regulator activity"/>
    <property type="evidence" value="ECO:0007669"/>
    <property type="project" value="TreeGrafter"/>
</dbReference>
<evidence type="ECO:0000256" key="2">
    <source>
        <dbReference type="ARBA" id="ARBA00022490"/>
    </source>
</evidence>
<feature type="region of interest" description="Disordered" evidence="5">
    <location>
        <begin position="55"/>
        <end position="81"/>
    </location>
</feature>
<dbReference type="PANTHER" id="PTHR44981">
    <property type="entry name" value="PERICENTRIN-LIKE PROTEIN, ISOFORM F"/>
    <property type="match status" value="1"/>
</dbReference>
<dbReference type="GO" id="GO:0005813">
    <property type="term" value="C:centrosome"/>
    <property type="evidence" value="ECO:0007669"/>
    <property type="project" value="UniProtKB-SubCell"/>
</dbReference>
<comment type="caution">
    <text evidence="6">The sequence shown here is derived from an EMBL/GenBank/DDBJ whole genome shotgun (WGS) entry which is preliminary data.</text>
</comment>
<dbReference type="GO" id="GO:0005795">
    <property type="term" value="C:Golgi stack"/>
    <property type="evidence" value="ECO:0007669"/>
    <property type="project" value="TreeGrafter"/>
</dbReference>
<evidence type="ECO:0000313" key="7">
    <source>
        <dbReference type="Proteomes" id="UP000824782"/>
    </source>
</evidence>
<protein>
    <submittedName>
        <fullName evidence="6">Uncharacterized protein</fullName>
    </submittedName>
</protein>
<dbReference type="InterPro" id="IPR028745">
    <property type="entry name" value="AKAP9/Pericentrin"/>
</dbReference>
<evidence type="ECO:0000313" key="6">
    <source>
        <dbReference type="EMBL" id="KAG8547077.1"/>
    </source>
</evidence>
<dbReference type="GO" id="GO:0034237">
    <property type="term" value="F:protein kinase A regulatory subunit binding"/>
    <property type="evidence" value="ECO:0007669"/>
    <property type="project" value="TreeGrafter"/>
</dbReference>
<comment type="subcellular location">
    <subcellularLocation>
        <location evidence="1">Cytoplasm</location>
        <location evidence="1">Cytoskeleton</location>
        <location evidence="1">Microtubule organizing center</location>
        <location evidence="1">Centrosome</location>
    </subcellularLocation>
</comment>
<evidence type="ECO:0000256" key="3">
    <source>
        <dbReference type="ARBA" id="ARBA00023054"/>
    </source>
</evidence>
<evidence type="ECO:0000256" key="1">
    <source>
        <dbReference type="ARBA" id="ARBA00004300"/>
    </source>
</evidence>
<dbReference type="Proteomes" id="UP000824782">
    <property type="component" value="Unassembled WGS sequence"/>
</dbReference>
<dbReference type="AlphaFoldDB" id="A0AAV6ZC80"/>
<dbReference type="EMBL" id="WNYA01000839">
    <property type="protein sequence ID" value="KAG8547077.1"/>
    <property type="molecule type" value="Genomic_DNA"/>
</dbReference>
<dbReference type="GO" id="GO:1903358">
    <property type="term" value="P:regulation of Golgi organization"/>
    <property type="evidence" value="ECO:0007669"/>
    <property type="project" value="TreeGrafter"/>
</dbReference>
<dbReference type="GO" id="GO:0005801">
    <property type="term" value="C:cis-Golgi network"/>
    <property type="evidence" value="ECO:0007669"/>
    <property type="project" value="TreeGrafter"/>
</dbReference>
<gene>
    <name evidence="6" type="ORF">GDO81_029158</name>
</gene>
<dbReference type="GO" id="GO:0051661">
    <property type="term" value="P:maintenance of centrosome location"/>
    <property type="evidence" value="ECO:0007669"/>
    <property type="project" value="TreeGrafter"/>
</dbReference>
<sequence length="91" mass="10307">MKFLVRRWHRAVSPMASPTNRNGFGQNLGNEVRTDSPYHPAGSVDMYVDQRLSSCRSRSGFDSPQSTVNSQHRVQQHSPPQCKEIIPLCHT</sequence>